<dbReference type="Proteomes" id="UP000593765">
    <property type="component" value="Chromosome"/>
</dbReference>
<evidence type="ECO:0000313" key="1">
    <source>
        <dbReference type="EMBL" id="QOV91575.1"/>
    </source>
</evidence>
<dbReference type="GO" id="GO:0008168">
    <property type="term" value="F:methyltransferase activity"/>
    <property type="evidence" value="ECO:0007669"/>
    <property type="project" value="UniProtKB-KW"/>
</dbReference>
<evidence type="ECO:0000313" key="2">
    <source>
        <dbReference type="Proteomes" id="UP000593765"/>
    </source>
</evidence>
<reference evidence="1 2" key="1">
    <citation type="submission" date="2020-10" db="EMBL/GenBank/DDBJ databases">
        <title>Wide distribution of Phycisphaera-like planctomycetes from WD2101 soil group in peatlands and genome analysis of the first cultivated representative.</title>
        <authorList>
            <person name="Dedysh S.N."/>
            <person name="Beletsky A.V."/>
            <person name="Ivanova A."/>
            <person name="Kulichevskaya I.S."/>
            <person name="Suzina N.E."/>
            <person name="Philippov D.A."/>
            <person name="Rakitin A.L."/>
            <person name="Mardanov A.V."/>
            <person name="Ravin N.V."/>
        </authorList>
    </citation>
    <scope>NUCLEOTIDE SEQUENCE [LARGE SCALE GENOMIC DNA]</scope>
    <source>
        <strain evidence="1 2">M1803</strain>
    </source>
</reference>
<keyword evidence="1" id="KW-0489">Methyltransferase</keyword>
<dbReference type="GO" id="GO:0032259">
    <property type="term" value="P:methylation"/>
    <property type="evidence" value="ECO:0007669"/>
    <property type="project" value="UniProtKB-KW"/>
</dbReference>
<name>A0A7M2X1M5_9BACT</name>
<gene>
    <name evidence="1" type="ORF">IPV69_09530</name>
</gene>
<dbReference type="CDD" id="cd02440">
    <property type="entry name" value="AdoMet_MTases"/>
    <property type="match status" value="1"/>
</dbReference>
<dbReference type="InterPro" id="IPR029063">
    <property type="entry name" value="SAM-dependent_MTases_sf"/>
</dbReference>
<keyword evidence="1" id="KW-0808">Transferase</keyword>
<proteinExistence type="predicted"/>
<dbReference type="AlphaFoldDB" id="A0A7M2X1M5"/>
<sequence length="252" mass="28699">MTTDHAQSLRCELTAEARLLRTRLLARIHRVYETVTEDRQIGASSISFTRIKDPDRVLDMVVEECDRQERVSGVRLEDPQHLPYWAELWDSAGGVGQVLIEQLTATPGRKPRTLDLGCGMGLTGSIAAALGAPVLMGDIETPALLFARLNSLPWADRVRIRKLNWQADDLGDQFELIVGADILYERKQWEFLDAFWRRHLAPGGLLMLGEPGRQTGDTFLEWAPARGWRLERRDLKVPTRETPVRVLRLWRP</sequence>
<dbReference type="KEGG" id="hbs:IPV69_09530"/>
<dbReference type="InterPro" id="IPR019410">
    <property type="entry name" value="Methyltransf_16"/>
</dbReference>
<dbReference type="PANTHER" id="PTHR14614">
    <property type="entry name" value="HEPATOCELLULAR CARCINOMA-ASSOCIATED ANTIGEN"/>
    <property type="match status" value="1"/>
</dbReference>
<organism evidence="1 2">
    <name type="scientific">Humisphaera borealis</name>
    <dbReference type="NCBI Taxonomy" id="2807512"/>
    <lineage>
        <taxon>Bacteria</taxon>
        <taxon>Pseudomonadati</taxon>
        <taxon>Planctomycetota</taxon>
        <taxon>Phycisphaerae</taxon>
        <taxon>Tepidisphaerales</taxon>
        <taxon>Tepidisphaeraceae</taxon>
        <taxon>Humisphaera</taxon>
    </lineage>
</organism>
<dbReference type="SUPFAM" id="SSF53335">
    <property type="entry name" value="S-adenosyl-L-methionine-dependent methyltransferases"/>
    <property type="match status" value="1"/>
</dbReference>
<dbReference type="Gene3D" id="3.40.50.150">
    <property type="entry name" value="Vaccinia Virus protein VP39"/>
    <property type="match status" value="1"/>
</dbReference>
<dbReference type="RefSeq" id="WP_206294875.1">
    <property type="nucleotide sequence ID" value="NZ_CP063458.1"/>
</dbReference>
<accession>A0A7M2X1M5</accession>
<protein>
    <submittedName>
        <fullName evidence="1">Methyltransferase</fullName>
    </submittedName>
</protein>
<keyword evidence="2" id="KW-1185">Reference proteome</keyword>
<dbReference type="EMBL" id="CP063458">
    <property type="protein sequence ID" value="QOV91575.1"/>
    <property type="molecule type" value="Genomic_DNA"/>
</dbReference>
<dbReference type="Pfam" id="PF10294">
    <property type="entry name" value="Methyltransf_16"/>
    <property type="match status" value="1"/>
</dbReference>